<dbReference type="Gene3D" id="3.40.50.720">
    <property type="entry name" value="NAD(P)-binding Rossmann-like Domain"/>
    <property type="match status" value="1"/>
</dbReference>
<dbReference type="STRING" id="112248.SAMN05444392_101374"/>
<dbReference type="SMART" id="SM00829">
    <property type="entry name" value="PKS_ER"/>
    <property type="match status" value="1"/>
</dbReference>
<dbReference type="Pfam" id="PF00107">
    <property type="entry name" value="ADH_zinc_N"/>
    <property type="match status" value="1"/>
</dbReference>
<evidence type="ECO:0000313" key="10">
    <source>
        <dbReference type="EMBL" id="SHE41163.1"/>
    </source>
</evidence>
<evidence type="ECO:0000256" key="3">
    <source>
        <dbReference type="ARBA" id="ARBA00022723"/>
    </source>
</evidence>
<dbReference type="GO" id="GO:0008743">
    <property type="term" value="F:L-threonine 3-dehydrogenase activity"/>
    <property type="evidence" value="ECO:0007669"/>
    <property type="project" value="UniProtKB-UniRule"/>
</dbReference>
<comment type="similarity">
    <text evidence="8">Belongs to the zinc-containing alcohol dehydrogenase family.</text>
</comment>
<evidence type="ECO:0000256" key="4">
    <source>
        <dbReference type="ARBA" id="ARBA00022833"/>
    </source>
</evidence>
<feature type="domain" description="Enoyl reductase (ER)" evidence="9">
    <location>
        <begin position="19"/>
        <end position="347"/>
    </location>
</feature>
<dbReference type="InterPro" id="IPR002328">
    <property type="entry name" value="ADH_Zn_CS"/>
</dbReference>
<evidence type="ECO:0000313" key="11">
    <source>
        <dbReference type="Proteomes" id="UP000184476"/>
    </source>
</evidence>
<dbReference type="InterPro" id="IPR011032">
    <property type="entry name" value="GroES-like_sf"/>
</dbReference>
<gene>
    <name evidence="10" type="ORF">SAMN05444392_101374</name>
</gene>
<evidence type="ECO:0000259" key="9">
    <source>
        <dbReference type="SMART" id="SM00829"/>
    </source>
</evidence>
<comment type="cofactor">
    <cofactor evidence="1 8">
        <name>Zn(2+)</name>
        <dbReference type="ChEBI" id="CHEBI:29105"/>
    </cofactor>
</comment>
<keyword evidence="6" id="KW-0520">NAD</keyword>
<evidence type="ECO:0000256" key="7">
    <source>
        <dbReference type="NCBIfam" id="TIGR00692"/>
    </source>
</evidence>
<dbReference type="InterPro" id="IPR013154">
    <property type="entry name" value="ADH-like_N"/>
</dbReference>
<dbReference type="InterPro" id="IPR050129">
    <property type="entry name" value="Zn_alcohol_dh"/>
</dbReference>
<dbReference type="SUPFAM" id="SSF50129">
    <property type="entry name" value="GroES-like"/>
    <property type="match status" value="1"/>
</dbReference>
<dbReference type="NCBIfam" id="TIGR00692">
    <property type="entry name" value="tdh"/>
    <property type="match status" value="1"/>
</dbReference>
<dbReference type="Proteomes" id="UP000184476">
    <property type="component" value="Unassembled WGS sequence"/>
</dbReference>
<dbReference type="RefSeq" id="WP_073151065.1">
    <property type="nucleotide sequence ID" value="NZ_FQVL01000001.1"/>
</dbReference>
<keyword evidence="2" id="KW-0963">Cytoplasm</keyword>
<dbReference type="Gene3D" id="3.90.180.10">
    <property type="entry name" value="Medium-chain alcohol dehydrogenases, catalytic domain"/>
    <property type="match status" value="1"/>
</dbReference>
<dbReference type="SUPFAM" id="SSF51735">
    <property type="entry name" value="NAD(P)-binding Rossmann-fold domains"/>
    <property type="match status" value="1"/>
</dbReference>
<evidence type="ECO:0000256" key="6">
    <source>
        <dbReference type="ARBA" id="ARBA00023027"/>
    </source>
</evidence>
<dbReference type="GO" id="GO:0008270">
    <property type="term" value="F:zinc ion binding"/>
    <property type="evidence" value="ECO:0007669"/>
    <property type="project" value="InterPro"/>
</dbReference>
<dbReference type="InterPro" id="IPR036291">
    <property type="entry name" value="NAD(P)-bd_dom_sf"/>
</dbReference>
<dbReference type="EMBL" id="FQVL01000001">
    <property type="protein sequence ID" value="SHE41163.1"/>
    <property type="molecule type" value="Genomic_DNA"/>
</dbReference>
<proteinExistence type="inferred from homology"/>
<accession>A0A1M4T9K5</accession>
<evidence type="ECO:0000256" key="1">
    <source>
        <dbReference type="ARBA" id="ARBA00001947"/>
    </source>
</evidence>
<keyword evidence="4 8" id="KW-0862">Zinc</keyword>
<reference evidence="10 11" key="1">
    <citation type="submission" date="2016-11" db="EMBL/GenBank/DDBJ databases">
        <authorList>
            <person name="Jaros S."/>
            <person name="Januszkiewicz K."/>
            <person name="Wedrychowicz H."/>
        </authorList>
    </citation>
    <scope>NUCLEOTIDE SEQUENCE [LARGE SCALE GENOMIC DNA]</scope>
    <source>
        <strain evidence="10 11">DSM 44666</strain>
    </source>
</reference>
<keyword evidence="5" id="KW-0560">Oxidoreductase</keyword>
<dbReference type="InterPro" id="IPR004627">
    <property type="entry name" value="L-Threonine_3-DHase"/>
</dbReference>
<dbReference type="PROSITE" id="PS00059">
    <property type="entry name" value="ADH_ZINC"/>
    <property type="match status" value="1"/>
</dbReference>
<name>A0A1M4T9K5_9BACL</name>
<keyword evidence="3 8" id="KW-0479">Metal-binding</keyword>
<dbReference type="PANTHER" id="PTHR43401">
    <property type="entry name" value="L-THREONINE 3-DEHYDROGENASE"/>
    <property type="match status" value="1"/>
</dbReference>
<evidence type="ECO:0000256" key="2">
    <source>
        <dbReference type="ARBA" id="ARBA00022490"/>
    </source>
</evidence>
<dbReference type="GO" id="GO:0006567">
    <property type="term" value="P:L-threonine catabolic process"/>
    <property type="evidence" value="ECO:0007669"/>
    <property type="project" value="UniProtKB-UniRule"/>
</dbReference>
<sequence>MSLVNGHMLALVKHEAKKGAELKEMPIPEISEEEVLIQVKTTSICGTDLHIYNWDQWAQNRVNTPYIFGHEFAGVVVKVGSRVEAVQVGDHVTAETHIVCGSCISCRRGHPHVCLQTKIIGIDLDGCFAQYIAIPAANIWKIGENIPFEFASIMEPMGNAVHTVLSTSVAGKVVAVVGCGPVGLLAVSVAKAAGASQIIALDVNKYRLHLAGKMGATYQIDSNKQDPLEAVIEWTAGRGADVVVEMSGNPQAIQQALAMVTPGGCLSMLGLPTQPVELDITNQLVFKGITVHGIVGRRMFTTWEQTTGLLEANAVDLSTLITHQFPLSEYESAFSLMNRGDCGKIVLYIDE</sequence>
<organism evidence="10 11">
    <name type="scientific">Seinonella peptonophila</name>
    <dbReference type="NCBI Taxonomy" id="112248"/>
    <lineage>
        <taxon>Bacteria</taxon>
        <taxon>Bacillati</taxon>
        <taxon>Bacillota</taxon>
        <taxon>Bacilli</taxon>
        <taxon>Bacillales</taxon>
        <taxon>Thermoactinomycetaceae</taxon>
        <taxon>Seinonella</taxon>
    </lineage>
</organism>
<dbReference type="EC" id="1.1.1.103" evidence="7"/>
<evidence type="ECO:0000256" key="8">
    <source>
        <dbReference type="RuleBase" id="RU361277"/>
    </source>
</evidence>
<dbReference type="Pfam" id="PF08240">
    <property type="entry name" value="ADH_N"/>
    <property type="match status" value="1"/>
</dbReference>
<dbReference type="PANTHER" id="PTHR43401:SF2">
    <property type="entry name" value="L-THREONINE 3-DEHYDROGENASE"/>
    <property type="match status" value="1"/>
</dbReference>
<evidence type="ECO:0000256" key="5">
    <source>
        <dbReference type="ARBA" id="ARBA00023002"/>
    </source>
</evidence>
<dbReference type="AlphaFoldDB" id="A0A1M4T9K5"/>
<dbReference type="InterPro" id="IPR013149">
    <property type="entry name" value="ADH-like_C"/>
</dbReference>
<dbReference type="NCBIfam" id="NF003808">
    <property type="entry name" value="PRK05396.1"/>
    <property type="match status" value="1"/>
</dbReference>
<dbReference type="InterPro" id="IPR020843">
    <property type="entry name" value="ER"/>
</dbReference>
<keyword evidence="11" id="KW-1185">Reference proteome</keyword>
<protein>
    <recommendedName>
        <fullName evidence="7">L-threonine 3-dehydrogenase</fullName>
        <ecNumber evidence="7">1.1.1.103</ecNumber>
    </recommendedName>
</protein>